<sequence length="359" mass="41024">MAEHKEDNTIEGPAATNLRRVQKQMARAESRPALDADWSYFFTHNVRLKHIIQKLKADNFFPTFVHQSCNYIRNHDKVCKQLRPTISGLIFIQGEVKAIEAYFKDRLPELHLARDYATRCVARIPHAVMQPFMKIAELDATRIRFLLHPFEHYAGSQLVRITSGPMAGLEGYIIRIDRDRKLVMRVGDLTIAVGGIHRESFENVADYIRMRRAEEHESSAVSEEGLTDLQTAVERTLFKPQTSTDRLLLAGSGARWIETAQERQAQADWGAALEILCYLWERLAAFRQDLMLTDAAGRELIARLSRQVSMQLDALLDAPNRPVDIAEKIEVWRDEILLRNGFACVDRDSTATPAATERR</sequence>
<name>A0A929RWZ0_9BACT</name>
<accession>A0A929RWZ0</accession>
<dbReference type="Proteomes" id="UP000704068">
    <property type="component" value="Unassembled WGS sequence"/>
</dbReference>
<evidence type="ECO:0000313" key="1">
    <source>
        <dbReference type="EMBL" id="MBF0969811.1"/>
    </source>
</evidence>
<dbReference type="EMBL" id="JABZGR010000003">
    <property type="protein sequence ID" value="MBF0969811.1"/>
    <property type="molecule type" value="Genomic_DNA"/>
</dbReference>
<gene>
    <name evidence="1" type="ORF">HXK21_02030</name>
</gene>
<evidence type="ECO:0000313" key="2">
    <source>
        <dbReference type="Proteomes" id="UP000704068"/>
    </source>
</evidence>
<dbReference type="AlphaFoldDB" id="A0A929RWZ0"/>
<reference evidence="1" key="1">
    <citation type="submission" date="2020-04" db="EMBL/GenBank/DDBJ databases">
        <title>Deep metagenomics examines the oral microbiome during advanced dental caries in children, revealing novel taxa and co-occurrences with host molecules.</title>
        <authorList>
            <person name="Baker J.L."/>
            <person name="Morton J.T."/>
            <person name="Dinis M."/>
            <person name="Alvarez R."/>
            <person name="Tran N.C."/>
            <person name="Knight R."/>
            <person name="Edlund A."/>
        </authorList>
    </citation>
    <scope>NUCLEOTIDE SEQUENCE</scope>
    <source>
        <strain evidence="1">JCVI_34_bin.1</strain>
    </source>
</reference>
<organism evidence="1 2">
    <name type="scientific">Alloprevotella tannerae</name>
    <dbReference type="NCBI Taxonomy" id="76122"/>
    <lineage>
        <taxon>Bacteria</taxon>
        <taxon>Pseudomonadati</taxon>
        <taxon>Bacteroidota</taxon>
        <taxon>Bacteroidia</taxon>
        <taxon>Bacteroidales</taxon>
        <taxon>Prevotellaceae</taxon>
        <taxon>Alloprevotella</taxon>
    </lineage>
</organism>
<comment type="caution">
    <text evidence="1">The sequence shown here is derived from an EMBL/GenBank/DDBJ whole genome shotgun (WGS) entry which is preliminary data.</text>
</comment>
<dbReference type="RefSeq" id="WP_303762963.1">
    <property type="nucleotide sequence ID" value="NZ_JABZGR010000003.1"/>
</dbReference>
<protein>
    <submittedName>
        <fullName evidence="1">Uncharacterized protein</fullName>
    </submittedName>
</protein>
<proteinExistence type="predicted"/>